<evidence type="ECO:0000313" key="2">
    <source>
        <dbReference type="Proteomes" id="UP000618591"/>
    </source>
</evidence>
<comment type="caution">
    <text evidence="1">The sequence shown here is derived from an EMBL/GenBank/DDBJ whole genome shotgun (WGS) entry which is preliminary data.</text>
</comment>
<gene>
    <name evidence="1" type="ORF">GCM10011395_24080</name>
</gene>
<protein>
    <submittedName>
        <fullName evidence="1">Uncharacterized protein</fullName>
    </submittedName>
</protein>
<keyword evidence="2" id="KW-1185">Reference proteome</keyword>
<name>A0ABQ1GYL5_9SPHN</name>
<accession>A0ABQ1GYL5</accession>
<reference evidence="2" key="1">
    <citation type="journal article" date="2019" name="Int. J. Syst. Evol. Microbiol.">
        <title>The Global Catalogue of Microorganisms (GCM) 10K type strain sequencing project: providing services to taxonomists for standard genome sequencing and annotation.</title>
        <authorList>
            <consortium name="The Broad Institute Genomics Platform"/>
            <consortium name="The Broad Institute Genome Sequencing Center for Infectious Disease"/>
            <person name="Wu L."/>
            <person name="Ma J."/>
        </authorList>
    </citation>
    <scope>NUCLEOTIDE SEQUENCE [LARGE SCALE GENOMIC DNA]</scope>
    <source>
        <strain evidence="2">CGMCC 1.10106</strain>
    </source>
</reference>
<dbReference type="EMBL" id="BMDW01000014">
    <property type="protein sequence ID" value="GGA52901.1"/>
    <property type="molecule type" value="Genomic_DNA"/>
</dbReference>
<organism evidence="1 2">
    <name type="scientific">Sphingomonas psychrolutea</name>
    <dbReference type="NCBI Taxonomy" id="1259676"/>
    <lineage>
        <taxon>Bacteria</taxon>
        <taxon>Pseudomonadati</taxon>
        <taxon>Pseudomonadota</taxon>
        <taxon>Alphaproteobacteria</taxon>
        <taxon>Sphingomonadales</taxon>
        <taxon>Sphingomonadaceae</taxon>
        <taxon>Sphingomonas</taxon>
    </lineage>
</organism>
<dbReference type="Proteomes" id="UP000618591">
    <property type="component" value="Unassembled WGS sequence"/>
</dbReference>
<proteinExistence type="predicted"/>
<evidence type="ECO:0000313" key="1">
    <source>
        <dbReference type="EMBL" id="GGA52901.1"/>
    </source>
</evidence>
<dbReference type="RefSeq" id="WP_188447792.1">
    <property type="nucleotide sequence ID" value="NZ_BMDW01000014.1"/>
</dbReference>
<sequence length="96" mass="10575">MDEDALFTAICDFRGGTYISQIAAKDIERAVRAWADRIEQSKDIPDASTEIANDARFHLDQLDIQPTAISGFANVWCISGLADGDQVLVNFVQTAR</sequence>